<feature type="domain" description="Bacterial sugar transferase" evidence="10">
    <location>
        <begin position="12"/>
        <end position="202"/>
    </location>
</feature>
<keyword evidence="6 9" id="KW-1133">Transmembrane helix</keyword>
<dbReference type="PANTHER" id="PTHR30576:SF4">
    <property type="entry name" value="UNDECAPRENYL-PHOSPHATE GALACTOSE PHOSPHOTRANSFERASE"/>
    <property type="match status" value="1"/>
</dbReference>
<keyword evidence="4" id="KW-0808">Transferase</keyword>
<dbReference type="STRING" id="1353537.TP2_13345"/>
<evidence type="ECO:0000313" key="11">
    <source>
        <dbReference type="EMBL" id="KEO50867.1"/>
    </source>
</evidence>
<reference evidence="11 12" key="1">
    <citation type="submission" date="2013-07" db="EMBL/GenBank/DDBJ databases">
        <title>Thioclava pacifica DSM 10166 Genome Sequencing.</title>
        <authorList>
            <person name="Lai Q."/>
            <person name="Shao Z."/>
        </authorList>
    </citation>
    <scope>NUCLEOTIDE SEQUENCE [LARGE SCALE GENOMIC DNA]</scope>
    <source>
        <strain evidence="11 12">DSM 10166</strain>
    </source>
</reference>
<keyword evidence="12" id="KW-1185">Reference proteome</keyword>
<comment type="subcellular location">
    <subcellularLocation>
        <location evidence="1">Cell membrane</location>
    </subcellularLocation>
</comment>
<sequence>MPRGSVYERFGKRPVDITCAAILLILTAPLMVAIMLRLMLTGGTPVFAHRRVGRDGLSFRCYKFRTMRKDSSRVLRFVLRTDPAAAEEWAGAQKLLDDPRVTRIGLFLRKTSLDELPQLFNVLRGDMSMVGPRPVTDRELARYGRYLPAYLSVRPGVTGLWQVHGRGTTLFSERVEMDVAYVRKIRLFTDLKLMLQTAEVVFRRSGS</sequence>
<evidence type="ECO:0000256" key="3">
    <source>
        <dbReference type="ARBA" id="ARBA00022475"/>
    </source>
</evidence>
<evidence type="ECO:0000259" key="10">
    <source>
        <dbReference type="Pfam" id="PF02397"/>
    </source>
</evidence>
<evidence type="ECO:0000256" key="5">
    <source>
        <dbReference type="ARBA" id="ARBA00022692"/>
    </source>
</evidence>
<keyword evidence="5 9" id="KW-0812">Transmembrane</keyword>
<dbReference type="AlphaFoldDB" id="A0A074JNA8"/>
<gene>
    <name evidence="11" type="ORF">TP2_13345</name>
</gene>
<evidence type="ECO:0000256" key="6">
    <source>
        <dbReference type="ARBA" id="ARBA00022989"/>
    </source>
</evidence>
<keyword evidence="7 9" id="KW-0472">Membrane</keyword>
<evidence type="ECO:0000256" key="7">
    <source>
        <dbReference type="ARBA" id="ARBA00023136"/>
    </source>
</evidence>
<dbReference type="GO" id="GO:0005886">
    <property type="term" value="C:plasma membrane"/>
    <property type="evidence" value="ECO:0007669"/>
    <property type="project" value="UniProtKB-SubCell"/>
</dbReference>
<proteinExistence type="inferred from homology"/>
<dbReference type="EMBL" id="AUND01000040">
    <property type="protein sequence ID" value="KEO50867.1"/>
    <property type="molecule type" value="Genomic_DNA"/>
</dbReference>
<evidence type="ECO:0000256" key="2">
    <source>
        <dbReference type="ARBA" id="ARBA00006464"/>
    </source>
</evidence>
<organism evidence="11 12">
    <name type="scientific">Thioclava pacifica DSM 10166</name>
    <dbReference type="NCBI Taxonomy" id="1353537"/>
    <lineage>
        <taxon>Bacteria</taxon>
        <taxon>Pseudomonadati</taxon>
        <taxon>Pseudomonadota</taxon>
        <taxon>Alphaproteobacteria</taxon>
        <taxon>Rhodobacterales</taxon>
        <taxon>Paracoccaceae</taxon>
        <taxon>Thioclava</taxon>
    </lineage>
</organism>
<dbReference type="Pfam" id="PF02397">
    <property type="entry name" value="Bac_transf"/>
    <property type="match status" value="1"/>
</dbReference>
<evidence type="ECO:0000313" key="12">
    <source>
        <dbReference type="Proteomes" id="UP000027432"/>
    </source>
</evidence>
<evidence type="ECO:0000256" key="9">
    <source>
        <dbReference type="SAM" id="Phobius"/>
    </source>
</evidence>
<dbReference type="GO" id="GO:0016780">
    <property type="term" value="F:phosphotransferase activity, for other substituted phosphate groups"/>
    <property type="evidence" value="ECO:0007669"/>
    <property type="project" value="TreeGrafter"/>
</dbReference>
<dbReference type="InterPro" id="IPR003362">
    <property type="entry name" value="Bact_transf"/>
</dbReference>
<comment type="caution">
    <text evidence="11">The sequence shown here is derived from an EMBL/GenBank/DDBJ whole genome shotgun (WGS) entry which is preliminary data.</text>
</comment>
<evidence type="ECO:0000256" key="4">
    <source>
        <dbReference type="ARBA" id="ARBA00022679"/>
    </source>
</evidence>
<dbReference type="eggNOG" id="COG2148">
    <property type="taxonomic scope" value="Bacteria"/>
</dbReference>
<dbReference type="Proteomes" id="UP000027432">
    <property type="component" value="Unassembled WGS sequence"/>
</dbReference>
<dbReference type="GO" id="GO:0000271">
    <property type="term" value="P:polysaccharide biosynthetic process"/>
    <property type="evidence" value="ECO:0007669"/>
    <property type="project" value="UniProtKB-KW"/>
</dbReference>
<accession>A0A074JNA8</accession>
<dbReference type="PANTHER" id="PTHR30576">
    <property type="entry name" value="COLANIC BIOSYNTHESIS UDP-GLUCOSE LIPID CARRIER TRANSFERASE"/>
    <property type="match status" value="1"/>
</dbReference>
<evidence type="ECO:0000256" key="8">
    <source>
        <dbReference type="ARBA" id="ARBA00023169"/>
    </source>
</evidence>
<name>A0A074JNA8_9RHOB</name>
<dbReference type="RefSeq" id="WP_169739550.1">
    <property type="nucleotide sequence ID" value="NZ_AUND01000040.1"/>
</dbReference>
<evidence type="ECO:0000256" key="1">
    <source>
        <dbReference type="ARBA" id="ARBA00004236"/>
    </source>
</evidence>
<feature type="transmembrane region" description="Helical" evidence="9">
    <location>
        <begin position="20"/>
        <end position="40"/>
    </location>
</feature>
<comment type="similarity">
    <text evidence="2">Belongs to the bacterial sugar transferase family.</text>
</comment>
<keyword evidence="3" id="KW-1003">Cell membrane</keyword>
<protein>
    <recommendedName>
        <fullName evidence="10">Bacterial sugar transferase domain-containing protein</fullName>
    </recommendedName>
</protein>
<keyword evidence="8" id="KW-0270">Exopolysaccharide synthesis</keyword>